<accession>A0A8E0WRW2</accession>
<evidence type="ECO:0000313" key="2">
    <source>
        <dbReference type="EMBL" id="KER36318.1"/>
    </source>
</evidence>
<protein>
    <submittedName>
        <fullName evidence="2">Uncharacterized protein</fullName>
    </submittedName>
</protein>
<evidence type="ECO:0000256" key="1">
    <source>
        <dbReference type="SAM" id="Coils"/>
    </source>
</evidence>
<organism evidence="2 3">
    <name type="scientific">Sphingobium indicum F2</name>
    <dbReference type="NCBI Taxonomy" id="1450518"/>
    <lineage>
        <taxon>Bacteria</taxon>
        <taxon>Pseudomonadati</taxon>
        <taxon>Pseudomonadota</taxon>
        <taxon>Alphaproteobacteria</taxon>
        <taxon>Sphingomonadales</taxon>
        <taxon>Sphingomonadaceae</taxon>
        <taxon>Sphingobium</taxon>
    </lineage>
</organism>
<sequence length="157" mass="17271">MITALVASGIAYRQSPEYLAAAARKKEDLLRANAKAKEANERYLAETRKMAQLQREVDQAVKAAADAKVRAEQRKGFHCLNDIDGSHWDMQAAIKARLRNPGSFEHVQTAIMPAEHGEHQVIMTYRAQNGFGGMNVEQAIGVLNAASCKLIRLDVPG</sequence>
<dbReference type="Proteomes" id="UP000028135">
    <property type="component" value="Unassembled WGS sequence"/>
</dbReference>
<keyword evidence="1" id="KW-0175">Coiled coil</keyword>
<gene>
    <name evidence="2" type="ORF">AL00_11245</name>
</gene>
<comment type="caution">
    <text evidence="2">The sequence shown here is derived from an EMBL/GenBank/DDBJ whole genome shotgun (WGS) entry which is preliminary data.</text>
</comment>
<reference evidence="2 3" key="1">
    <citation type="submission" date="2014-05" db="EMBL/GenBank/DDBJ databases">
        <title>Genome Announcement of Sphingobium lucknowense F2.</title>
        <authorList>
            <person name="Lal R."/>
            <person name="Negi V."/>
            <person name="Lata P."/>
            <person name="Sangwan N."/>
            <person name="Gupta S.K."/>
            <person name="Rao D.L.N."/>
            <person name="Das S."/>
        </authorList>
    </citation>
    <scope>NUCLEOTIDE SEQUENCE [LARGE SCALE GENOMIC DNA]</scope>
    <source>
        <strain evidence="2 3">F2</strain>
    </source>
</reference>
<proteinExistence type="predicted"/>
<feature type="coiled-coil region" evidence="1">
    <location>
        <begin position="19"/>
        <end position="70"/>
    </location>
</feature>
<evidence type="ECO:0000313" key="3">
    <source>
        <dbReference type="Proteomes" id="UP000028135"/>
    </source>
</evidence>
<dbReference type="EMBL" id="JANF02000056">
    <property type="protein sequence ID" value="KER36318.1"/>
    <property type="molecule type" value="Genomic_DNA"/>
</dbReference>
<dbReference type="AlphaFoldDB" id="A0A8E0WRW2"/>
<name>A0A8E0WRW2_9SPHN</name>